<accession>A0ABP7SUB8</accession>
<feature type="region of interest" description="Disordered" evidence="1">
    <location>
        <begin position="265"/>
        <end position="311"/>
    </location>
</feature>
<feature type="region of interest" description="Disordered" evidence="1">
    <location>
        <begin position="338"/>
        <end position="433"/>
    </location>
</feature>
<evidence type="ECO:0000256" key="3">
    <source>
        <dbReference type="SAM" id="SignalP"/>
    </source>
</evidence>
<organism evidence="5 6">
    <name type="scientific">Hymenobacter fastidiosus</name>
    <dbReference type="NCBI Taxonomy" id="486264"/>
    <lineage>
        <taxon>Bacteria</taxon>
        <taxon>Pseudomonadati</taxon>
        <taxon>Bacteroidota</taxon>
        <taxon>Cytophagia</taxon>
        <taxon>Cytophagales</taxon>
        <taxon>Hymenobacteraceae</taxon>
        <taxon>Hymenobacter</taxon>
    </lineage>
</organism>
<dbReference type="Proteomes" id="UP001500567">
    <property type="component" value="Unassembled WGS sequence"/>
</dbReference>
<keyword evidence="2" id="KW-0812">Transmembrane</keyword>
<feature type="compositionally biased region" description="Pro residues" evidence="1">
    <location>
        <begin position="195"/>
        <end position="207"/>
    </location>
</feature>
<name>A0ABP7SUB8_9BACT</name>
<evidence type="ECO:0000259" key="4">
    <source>
        <dbReference type="Pfam" id="PF04536"/>
    </source>
</evidence>
<evidence type="ECO:0000256" key="2">
    <source>
        <dbReference type="SAM" id="Phobius"/>
    </source>
</evidence>
<keyword evidence="2" id="KW-0472">Membrane</keyword>
<keyword evidence="6" id="KW-1185">Reference proteome</keyword>
<proteinExistence type="predicted"/>
<feature type="chain" id="PRO_5047516306" description="TPM domain-containing protein" evidence="3">
    <location>
        <begin position="22"/>
        <end position="433"/>
    </location>
</feature>
<feature type="compositionally biased region" description="Low complexity" evidence="1">
    <location>
        <begin position="356"/>
        <end position="368"/>
    </location>
</feature>
<keyword evidence="2" id="KW-1133">Transmembrane helix</keyword>
<feature type="compositionally biased region" description="Polar residues" evidence="1">
    <location>
        <begin position="341"/>
        <end position="353"/>
    </location>
</feature>
<evidence type="ECO:0000313" key="6">
    <source>
        <dbReference type="Proteomes" id="UP001500567"/>
    </source>
</evidence>
<feature type="transmembrane region" description="Helical" evidence="2">
    <location>
        <begin position="236"/>
        <end position="256"/>
    </location>
</feature>
<comment type="caution">
    <text evidence="5">The sequence shown here is derived from an EMBL/GenBank/DDBJ whole genome shotgun (WGS) entry which is preliminary data.</text>
</comment>
<evidence type="ECO:0000313" key="5">
    <source>
        <dbReference type="EMBL" id="GAA4016585.1"/>
    </source>
</evidence>
<dbReference type="Gene3D" id="3.10.310.50">
    <property type="match status" value="1"/>
</dbReference>
<dbReference type="EMBL" id="BAABDJ010000037">
    <property type="protein sequence ID" value="GAA4016585.1"/>
    <property type="molecule type" value="Genomic_DNA"/>
</dbReference>
<dbReference type="Pfam" id="PF04536">
    <property type="entry name" value="TPM_phosphatase"/>
    <property type="match status" value="1"/>
</dbReference>
<keyword evidence="3" id="KW-0732">Signal</keyword>
<feature type="region of interest" description="Disordered" evidence="1">
    <location>
        <begin position="186"/>
        <end position="228"/>
    </location>
</feature>
<feature type="domain" description="TPM" evidence="4">
    <location>
        <begin position="37"/>
        <end position="158"/>
    </location>
</feature>
<evidence type="ECO:0000256" key="1">
    <source>
        <dbReference type="SAM" id="MobiDB-lite"/>
    </source>
</evidence>
<protein>
    <recommendedName>
        <fullName evidence="4">TPM domain-containing protein</fullName>
    </recommendedName>
</protein>
<dbReference type="PANTHER" id="PTHR30373:SF2">
    <property type="entry name" value="UPF0603 PROTEIN YGCG"/>
    <property type="match status" value="1"/>
</dbReference>
<dbReference type="PANTHER" id="PTHR30373">
    <property type="entry name" value="UPF0603 PROTEIN YGCG"/>
    <property type="match status" value="1"/>
</dbReference>
<feature type="signal peptide" evidence="3">
    <location>
        <begin position="1"/>
        <end position="21"/>
    </location>
</feature>
<sequence>MPRFLILLLLLMAVLSPPTLGQPATVLPPRPVPFRFVTDQGKLLSAAEATSLENGLRRYADNTGTQVVVVTVPSLGGRAVDDYARSLGKSWGIGQRNKDNGLIILLGAEERQLTIQAGQGLRAAITPALTNRVITEQMMPSFKLGRYFTGLRAGLNTLLRAANPTSNPQKNQLPTAAAPMTGADAEALGSDVDPAPTPTPAPTPAPGTDPMASAPASEPFSPTAAVPAPAASASGLGIGALAIGALLIGGVLWLLVRLFRRRAAPATPPVTPGPAAAPDFLPNQPGRPAGGPARGPMGPSAPDFLNRPGGTGMGGSAMGGILMTGAAAAAGAYLGNRMASGQDTTPDSSQPGTGSPAPALAPETNAAAGSGGFPALDNSSAPAESAPDYFTDDAAPAEPDYFSSDDTSAYDDSASDDTGGGGFDDDNSNSGSW</sequence>
<dbReference type="RefSeq" id="WP_345074465.1">
    <property type="nucleotide sequence ID" value="NZ_BAABDJ010000037.1"/>
</dbReference>
<dbReference type="InterPro" id="IPR007621">
    <property type="entry name" value="TPM_dom"/>
</dbReference>
<reference evidence="6" key="1">
    <citation type="journal article" date="2019" name="Int. J. Syst. Evol. Microbiol.">
        <title>The Global Catalogue of Microorganisms (GCM) 10K type strain sequencing project: providing services to taxonomists for standard genome sequencing and annotation.</title>
        <authorList>
            <consortium name="The Broad Institute Genomics Platform"/>
            <consortium name="The Broad Institute Genome Sequencing Center for Infectious Disease"/>
            <person name="Wu L."/>
            <person name="Ma J."/>
        </authorList>
    </citation>
    <scope>NUCLEOTIDE SEQUENCE [LARGE SCALE GENOMIC DNA]</scope>
    <source>
        <strain evidence="6">JCM 17224</strain>
    </source>
</reference>
<gene>
    <name evidence="5" type="ORF">GCM10022408_32590</name>
</gene>
<feature type="compositionally biased region" description="Low complexity" evidence="1">
    <location>
        <begin position="400"/>
        <end position="412"/>
    </location>
</feature>